<dbReference type="Gene3D" id="1.20.1280.50">
    <property type="match status" value="1"/>
</dbReference>
<organism evidence="2 3">
    <name type="scientific">Acanthamoeba castellanii (strain ATCC 30010 / Neff)</name>
    <dbReference type="NCBI Taxonomy" id="1257118"/>
    <lineage>
        <taxon>Eukaryota</taxon>
        <taxon>Amoebozoa</taxon>
        <taxon>Discosea</taxon>
        <taxon>Longamoebia</taxon>
        <taxon>Centramoebida</taxon>
        <taxon>Acanthamoebidae</taxon>
        <taxon>Acanthamoeba</taxon>
    </lineage>
</organism>
<evidence type="ECO:0000313" key="2">
    <source>
        <dbReference type="EMBL" id="ELR23662.1"/>
    </source>
</evidence>
<proteinExistence type="predicted"/>
<dbReference type="SUPFAM" id="SSF81383">
    <property type="entry name" value="F-box domain"/>
    <property type="match status" value="1"/>
</dbReference>
<dbReference type="EMBL" id="KB007857">
    <property type="protein sequence ID" value="ELR23662.1"/>
    <property type="molecule type" value="Genomic_DNA"/>
</dbReference>
<dbReference type="VEuPathDB" id="AmoebaDB:ACA1_072960"/>
<evidence type="ECO:0000313" key="3">
    <source>
        <dbReference type="Proteomes" id="UP000011083"/>
    </source>
</evidence>
<dbReference type="Proteomes" id="UP000011083">
    <property type="component" value="Unassembled WGS sequence"/>
</dbReference>
<keyword evidence="3" id="KW-1185">Reference proteome</keyword>
<dbReference type="KEGG" id="acan:ACA1_072960"/>
<dbReference type="SUPFAM" id="SSF52540">
    <property type="entry name" value="P-loop containing nucleoside triphosphate hydrolases"/>
    <property type="match status" value="1"/>
</dbReference>
<dbReference type="InterPro" id="IPR027417">
    <property type="entry name" value="P-loop_NTPase"/>
</dbReference>
<accession>L8HEK9</accession>
<dbReference type="Pfam" id="PF12937">
    <property type="entry name" value="F-box-like"/>
    <property type="match status" value="1"/>
</dbReference>
<dbReference type="PROSITE" id="PS50181">
    <property type="entry name" value="FBOX"/>
    <property type="match status" value="1"/>
</dbReference>
<feature type="domain" description="F-box" evidence="1">
    <location>
        <begin position="1"/>
        <end position="45"/>
    </location>
</feature>
<gene>
    <name evidence="2" type="ORF">ACA1_072960</name>
</gene>
<dbReference type="InterPro" id="IPR036047">
    <property type="entry name" value="F-box-like_dom_sf"/>
</dbReference>
<name>L8HEK9_ACACF</name>
<dbReference type="InterPro" id="IPR001810">
    <property type="entry name" value="F-box_dom"/>
</dbReference>
<dbReference type="RefSeq" id="XP_004353190.1">
    <property type="nucleotide sequence ID" value="XM_004353138.1"/>
</dbReference>
<evidence type="ECO:0000259" key="1">
    <source>
        <dbReference type="PROSITE" id="PS50181"/>
    </source>
</evidence>
<protein>
    <recommendedName>
        <fullName evidence="1">F-box domain-containing protein</fullName>
    </recommendedName>
</protein>
<dbReference type="OrthoDB" id="2095648at2759"/>
<dbReference type="Gene3D" id="3.40.50.300">
    <property type="entry name" value="P-loop containing nucleotide triphosphate hydrolases"/>
    <property type="match status" value="1"/>
</dbReference>
<dbReference type="AlphaFoldDB" id="L8HEK9"/>
<sequence length="402" mass="44876">MEVEVPEEVELRWLALLHWTDLARAALVCSRWHRIANDASLWAGAFVREFGNEAASAVRSTSSVRKALDRLWGACASTSSGPDSWYFQGKTQIYRPSRTEGKEWRQYPRNVPAYNQIVANDEPWDDAEVEPHQEDLVEVRDADRAAHIEAGTRGEDGTAKPLWKATFLRHYLLRHRWLHGCDPAQVGGKGNKLADAATTTDTNAVVRVVVSGMKSSGKSHFLRALAPDQQVEDGGVNVVVVKASDGCTVALLELRRPNALQFTQDWCKKLYNGAMVAGIIFMVDSTEFRPFLDGQIGSDDEYKRMEDVYKRFHGVAGQAHNSILVGVVCAHKIDLATSEAEKEELQEVVSRKLRVEGLTECGWYSSAQLSTLGTSAADLDSCLTAVEQFVTKHKRIKLWRQY</sequence>
<reference evidence="2 3" key="1">
    <citation type="journal article" date="2013" name="Genome Biol.">
        <title>Genome of Acanthamoeba castellanii highlights extensive lateral gene transfer and early evolution of tyrosine kinase signaling.</title>
        <authorList>
            <person name="Clarke M."/>
            <person name="Lohan A.J."/>
            <person name="Liu B."/>
            <person name="Lagkouvardos I."/>
            <person name="Roy S."/>
            <person name="Zafar N."/>
            <person name="Bertelli C."/>
            <person name="Schilde C."/>
            <person name="Kianianmomeni A."/>
            <person name="Burglin T.R."/>
            <person name="Frech C."/>
            <person name="Turcotte B."/>
            <person name="Kopec K.O."/>
            <person name="Synnott J.M."/>
            <person name="Choo C."/>
            <person name="Paponov I."/>
            <person name="Finkler A."/>
            <person name="Soon Heng Tan C."/>
            <person name="Hutchins A.P."/>
            <person name="Weinmeier T."/>
            <person name="Rattei T."/>
            <person name="Chu J.S."/>
            <person name="Gimenez G."/>
            <person name="Irimia M."/>
            <person name="Rigden D.J."/>
            <person name="Fitzpatrick D.A."/>
            <person name="Lorenzo-Morales J."/>
            <person name="Bateman A."/>
            <person name="Chiu C.H."/>
            <person name="Tang P."/>
            <person name="Hegemann P."/>
            <person name="Fromm H."/>
            <person name="Raoult D."/>
            <person name="Greub G."/>
            <person name="Miranda-Saavedra D."/>
            <person name="Chen N."/>
            <person name="Nash P."/>
            <person name="Ginger M.L."/>
            <person name="Horn M."/>
            <person name="Schaap P."/>
            <person name="Caler L."/>
            <person name="Loftus B."/>
        </authorList>
    </citation>
    <scope>NUCLEOTIDE SEQUENCE [LARGE SCALE GENOMIC DNA]</scope>
    <source>
        <strain evidence="2 3">Neff</strain>
    </source>
</reference>
<dbReference type="GeneID" id="14924645"/>